<dbReference type="Pfam" id="PF01638">
    <property type="entry name" value="HxlR"/>
    <property type="match status" value="1"/>
</dbReference>
<evidence type="ECO:0000259" key="4">
    <source>
        <dbReference type="PROSITE" id="PS51118"/>
    </source>
</evidence>
<keyword evidence="1" id="KW-0805">Transcription regulation</keyword>
<dbReference type="EMBL" id="CP059399">
    <property type="protein sequence ID" value="QLY31729.1"/>
    <property type="molecule type" value="Genomic_DNA"/>
</dbReference>
<keyword evidence="3" id="KW-0804">Transcription</keyword>
<dbReference type="SUPFAM" id="SSF46785">
    <property type="entry name" value="Winged helix' DNA-binding domain"/>
    <property type="match status" value="1"/>
</dbReference>
<name>A0A7D6ZYK5_9NOCA</name>
<proteinExistence type="predicted"/>
<dbReference type="AlphaFoldDB" id="A0A7D6ZYK5"/>
<evidence type="ECO:0000256" key="2">
    <source>
        <dbReference type="ARBA" id="ARBA00023125"/>
    </source>
</evidence>
<dbReference type="PANTHER" id="PTHR33204:SF39">
    <property type="entry name" value="TRANSCRIPTIONAL REGULATORY PROTEIN"/>
    <property type="match status" value="1"/>
</dbReference>
<dbReference type="PANTHER" id="PTHR33204">
    <property type="entry name" value="TRANSCRIPTIONAL REGULATOR, MARR FAMILY"/>
    <property type="match status" value="1"/>
</dbReference>
<organism evidence="5 6">
    <name type="scientific">Nocardia huaxiensis</name>
    <dbReference type="NCBI Taxonomy" id="2755382"/>
    <lineage>
        <taxon>Bacteria</taxon>
        <taxon>Bacillati</taxon>
        <taxon>Actinomycetota</taxon>
        <taxon>Actinomycetes</taxon>
        <taxon>Mycobacteriales</taxon>
        <taxon>Nocardiaceae</taxon>
        <taxon>Nocardia</taxon>
    </lineage>
</organism>
<keyword evidence="6" id="KW-1185">Reference proteome</keyword>
<evidence type="ECO:0000256" key="3">
    <source>
        <dbReference type="ARBA" id="ARBA00023163"/>
    </source>
</evidence>
<evidence type="ECO:0000313" key="6">
    <source>
        <dbReference type="Proteomes" id="UP000515512"/>
    </source>
</evidence>
<evidence type="ECO:0000256" key="1">
    <source>
        <dbReference type="ARBA" id="ARBA00023015"/>
    </source>
</evidence>
<sequence>MDTTLDLRDYGGADAYLRDCPARMVLNLIADKWALLVIAALGGGTLRYGELRRRLQGISPKMLSQTLRSLERSGLLTRTQHPTIPPQVEYTLTPLGESLRTPTDAFKSWAEQNVAQIITAQNQFDTRETPEPWHGR</sequence>
<protein>
    <submittedName>
        <fullName evidence="5">Helix-turn-helix transcriptional regulator</fullName>
    </submittedName>
</protein>
<dbReference type="RefSeq" id="WP_181582917.1">
    <property type="nucleotide sequence ID" value="NZ_CP059399.1"/>
</dbReference>
<dbReference type="Gene3D" id="1.10.10.10">
    <property type="entry name" value="Winged helix-like DNA-binding domain superfamily/Winged helix DNA-binding domain"/>
    <property type="match status" value="1"/>
</dbReference>
<dbReference type="InterPro" id="IPR036388">
    <property type="entry name" value="WH-like_DNA-bd_sf"/>
</dbReference>
<dbReference type="KEGG" id="nhu:H0264_05265"/>
<gene>
    <name evidence="5" type="ORF">H0264_05265</name>
</gene>
<dbReference type="GO" id="GO:0003677">
    <property type="term" value="F:DNA binding"/>
    <property type="evidence" value="ECO:0007669"/>
    <property type="project" value="UniProtKB-KW"/>
</dbReference>
<feature type="domain" description="HTH hxlR-type" evidence="4">
    <location>
        <begin position="20"/>
        <end position="118"/>
    </location>
</feature>
<reference evidence="5 6" key="1">
    <citation type="submission" date="2020-07" db="EMBL/GenBank/DDBJ databases">
        <authorList>
            <person name="Zhuang K."/>
            <person name="Ran Y."/>
        </authorList>
    </citation>
    <scope>NUCLEOTIDE SEQUENCE [LARGE SCALE GENOMIC DNA]</scope>
    <source>
        <strain evidence="5 6">WCH-YHL-001</strain>
    </source>
</reference>
<dbReference type="InterPro" id="IPR036390">
    <property type="entry name" value="WH_DNA-bd_sf"/>
</dbReference>
<evidence type="ECO:0000313" key="5">
    <source>
        <dbReference type="EMBL" id="QLY31729.1"/>
    </source>
</evidence>
<dbReference type="Proteomes" id="UP000515512">
    <property type="component" value="Chromosome"/>
</dbReference>
<dbReference type="PROSITE" id="PS51118">
    <property type="entry name" value="HTH_HXLR"/>
    <property type="match status" value="1"/>
</dbReference>
<keyword evidence="2" id="KW-0238">DNA-binding</keyword>
<dbReference type="InterPro" id="IPR002577">
    <property type="entry name" value="HTH_HxlR"/>
</dbReference>
<accession>A0A7D6ZYK5</accession>